<evidence type="ECO:0000259" key="1">
    <source>
        <dbReference type="Pfam" id="PF02036"/>
    </source>
</evidence>
<dbReference type="InterPro" id="IPR003033">
    <property type="entry name" value="SCP2_sterol-bd_dom"/>
</dbReference>
<keyword evidence="3" id="KW-1185">Reference proteome</keyword>
<dbReference type="RefSeq" id="WP_019622591.1">
    <property type="nucleotide sequence ID" value="NZ_AP014545.1"/>
</dbReference>
<dbReference type="KEGG" id="ajp:AMJAP_2918"/>
<name>A0A7R6P7U0_9GAMM</name>
<dbReference type="Proteomes" id="UP000595663">
    <property type="component" value="Chromosome"/>
</dbReference>
<accession>A0A7R6P7U0</accession>
<dbReference type="InterPro" id="IPR036527">
    <property type="entry name" value="SCP2_sterol-bd_dom_sf"/>
</dbReference>
<dbReference type="EMBL" id="AP014545">
    <property type="protein sequence ID" value="BBB27504.1"/>
    <property type="molecule type" value="Genomic_DNA"/>
</dbReference>
<feature type="domain" description="SCP2" evidence="1">
    <location>
        <begin position="59"/>
        <end position="143"/>
    </location>
</feature>
<organism evidence="2 3">
    <name type="scientific">Amphritea japonica ATCC BAA-1530</name>
    <dbReference type="NCBI Taxonomy" id="1278309"/>
    <lineage>
        <taxon>Bacteria</taxon>
        <taxon>Pseudomonadati</taxon>
        <taxon>Pseudomonadota</taxon>
        <taxon>Gammaproteobacteria</taxon>
        <taxon>Oceanospirillales</taxon>
        <taxon>Oceanospirillaceae</taxon>
        <taxon>Amphritea</taxon>
    </lineage>
</organism>
<dbReference type="PANTHER" id="PTHR10094">
    <property type="entry name" value="STEROL CARRIER PROTEIN 2 SCP-2 FAMILY PROTEIN"/>
    <property type="match status" value="1"/>
</dbReference>
<protein>
    <submittedName>
        <fullName evidence="2">Sterol transfer family protein</fullName>
    </submittedName>
</protein>
<evidence type="ECO:0000313" key="3">
    <source>
        <dbReference type="Proteomes" id="UP000595663"/>
    </source>
</evidence>
<evidence type="ECO:0000313" key="2">
    <source>
        <dbReference type="EMBL" id="BBB27504.1"/>
    </source>
</evidence>
<dbReference type="AlphaFoldDB" id="A0A7R6P7U0"/>
<dbReference type="Gene3D" id="3.30.1050.10">
    <property type="entry name" value="SCP2 sterol-binding domain"/>
    <property type="match status" value="1"/>
</dbReference>
<dbReference type="Pfam" id="PF02036">
    <property type="entry name" value="SCP2"/>
    <property type="match status" value="1"/>
</dbReference>
<dbReference type="SUPFAM" id="SSF55718">
    <property type="entry name" value="SCP-like"/>
    <property type="match status" value="1"/>
</dbReference>
<gene>
    <name evidence="2" type="ORF">AMJAP_2918</name>
</gene>
<dbReference type="GO" id="GO:0005829">
    <property type="term" value="C:cytosol"/>
    <property type="evidence" value="ECO:0007669"/>
    <property type="project" value="TreeGrafter"/>
</dbReference>
<proteinExistence type="predicted"/>
<dbReference type="PANTHER" id="PTHR10094:SF25">
    <property type="entry name" value="SCP2 STEROL-BINDING DOMAIN-CONTAINING PROTEIN 1"/>
    <property type="match status" value="1"/>
</dbReference>
<sequence>MKLLRTAAGRATVSGLLNLNYRLRQMIAPGSVSKTTNMESMMTDTQVMFEEMAGRFNSSAATGLEAVFQYKLEEGEAYFAAISDGNCVLEKGEHDEPSVVLLMNNQTFSDVLSGETNGMQAFMSGQIRAEGDIMLATRLEALFPVA</sequence>
<reference evidence="2 3" key="1">
    <citation type="journal article" date="2008" name="Int. J. Syst. Evol. Microbiol.">
        <title>Amphritea japonica sp. nov. and Amphritea balenae sp. nov., isolated from the sediment adjacent to sperm whale carcasses off Kagoshima, Japan.</title>
        <authorList>
            <person name="Miyazaki M."/>
            <person name="Nogi Y."/>
            <person name="Fujiwara Y."/>
            <person name="Kawato M."/>
            <person name="Nagahama T."/>
            <person name="Kubokawa K."/>
            <person name="Horikoshi K."/>
        </authorList>
    </citation>
    <scope>NUCLEOTIDE SEQUENCE [LARGE SCALE GENOMIC DNA]</scope>
    <source>
        <strain evidence="2 3">ATCC BAA-1530</strain>
    </source>
</reference>